<dbReference type="AlphaFoldDB" id="A0A017T1L9"/>
<sequence>MQAEEDEGPMPVEESSDHLDVSGASVTAPEEGVGEESVVFHENFYGDGDLGQCNNKAYGHVSATMGAWTPKIRIDTDGRSGGCYQQFGITDPASTLRTLKVEVNFYANGDGGQCNNPGLRTIPISSDAVQWSSRYRIDTDDRSGGCYQVFKVSGRDDIGLDVEFLPDGDGGQCGLSGTKTATSTNQAKFLIDTDGRSGGCTQRFRLRHL</sequence>
<keyword evidence="3" id="KW-1185">Reference proteome</keyword>
<dbReference type="Proteomes" id="UP000019678">
    <property type="component" value="Unassembled WGS sequence"/>
</dbReference>
<evidence type="ECO:0000313" key="3">
    <source>
        <dbReference type="Proteomes" id="UP000019678"/>
    </source>
</evidence>
<dbReference type="EMBL" id="ASRX01000051">
    <property type="protein sequence ID" value="EYF03103.1"/>
    <property type="molecule type" value="Genomic_DNA"/>
</dbReference>
<comment type="caution">
    <text evidence="2">The sequence shown here is derived from an EMBL/GenBank/DDBJ whole genome shotgun (WGS) entry which is preliminary data.</text>
</comment>
<keyword evidence="2" id="KW-0449">Lipoprotein</keyword>
<name>A0A017T1L9_9BACT</name>
<proteinExistence type="predicted"/>
<feature type="region of interest" description="Disordered" evidence="1">
    <location>
        <begin position="1"/>
        <end position="33"/>
    </location>
</feature>
<evidence type="ECO:0000256" key="1">
    <source>
        <dbReference type="SAM" id="MobiDB-lite"/>
    </source>
</evidence>
<organism evidence="2 3">
    <name type="scientific">Chondromyces apiculatus DSM 436</name>
    <dbReference type="NCBI Taxonomy" id="1192034"/>
    <lineage>
        <taxon>Bacteria</taxon>
        <taxon>Pseudomonadati</taxon>
        <taxon>Myxococcota</taxon>
        <taxon>Polyangia</taxon>
        <taxon>Polyangiales</taxon>
        <taxon>Polyangiaceae</taxon>
        <taxon>Chondromyces</taxon>
    </lineage>
</organism>
<reference evidence="2 3" key="1">
    <citation type="submission" date="2013-05" db="EMBL/GenBank/DDBJ databases">
        <title>Genome assembly of Chondromyces apiculatus DSM 436.</title>
        <authorList>
            <person name="Sharma G."/>
            <person name="Khatri I."/>
            <person name="Kaur C."/>
            <person name="Mayilraj S."/>
            <person name="Subramanian S."/>
        </authorList>
    </citation>
    <scope>NUCLEOTIDE SEQUENCE [LARGE SCALE GENOMIC DNA]</scope>
    <source>
        <strain evidence="2 3">DSM 436</strain>
    </source>
</reference>
<accession>A0A017T1L9</accession>
<evidence type="ECO:0000313" key="2">
    <source>
        <dbReference type="EMBL" id="EYF03103.1"/>
    </source>
</evidence>
<protein>
    <submittedName>
        <fullName evidence="2">Putative lipoprotein</fullName>
    </submittedName>
</protein>
<gene>
    <name evidence="2" type="ORF">CAP_6217</name>
</gene>